<dbReference type="InterPro" id="IPR009057">
    <property type="entry name" value="Homeodomain-like_sf"/>
</dbReference>
<dbReference type="PANTHER" id="PTHR43130">
    <property type="entry name" value="ARAC-FAMILY TRANSCRIPTIONAL REGULATOR"/>
    <property type="match status" value="1"/>
</dbReference>
<evidence type="ECO:0000313" key="7">
    <source>
        <dbReference type="Proteomes" id="UP001604043"/>
    </source>
</evidence>
<dbReference type="Pfam" id="PF12833">
    <property type="entry name" value="HTH_18"/>
    <property type="match status" value="1"/>
</dbReference>
<dbReference type="PANTHER" id="PTHR43130:SF3">
    <property type="entry name" value="HTH-TYPE TRANSCRIPTIONAL REGULATOR RV1931C"/>
    <property type="match status" value="1"/>
</dbReference>
<dbReference type="Proteomes" id="UP001604043">
    <property type="component" value="Unassembled WGS sequence"/>
</dbReference>
<evidence type="ECO:0000256" key="2">
    <source>
        <dbReference type="ARBA" id="ARBA00023125"/>
    </source>
</evidence>
<keyword evidence="3" id="KW-0804">Transcription</keyword>
<dbReference type="EMBL" id="JBAFUR010000001">
    <property type="protein sequence ID" value="MFG1250935.1"/>
    <property type="molecule type" value="Genomic_DNA"/>
</dbReference>
<feature type="domain" description="HTH araC/xylS-type" evidence="5">
    <location>
        <begin position="244"/>
        <end position="342"/>
    </location>
</feature>
<dbReference type="RefSeq" id="WP_245279350.1">
    <property type="nucleotide sequence ID" value="NZ_JBAFUR010000001.1"/>
</dbReference>
<dbReference type="InterPro" id="IPR018062">
    <property type="entry name" value="HTH_AraC-typ_CS"/>
</dbReference>
<dbReference type="Gene3D" id="1.10.10.60">
    <property type="entry name" value="Homeodomain-like"/>
    <property type="match status" value="1"/>
</dbReference>
<dbReference type="SUPFAM" id="SSF46689">
    <property type="entry name" value="Homeodomain-like"/>
    <property type="match status" value="2"/>
</dbReference>
<feature type="region of interest" description="Disordered" evidence="4">
    <location>
        <begin position="1"/>
        <end position="22"/>
    </location>
</feature>
<evidence type="ECO:0000256" key="3">
    <source>
        <dbReference type="ARBA" id="ARBA00023163"/>
    </source>
</evidence>
<dbReference type="PROSITE" id="PS01124">
    <property type="entry name" value="HTH_ARAC_FAMILY_2"/>
    <property type="match status" value="1"/>
</dbReference>
<dbReference type="PROSITE" id="PS00041">
    <property type="entry name" value="HTH_ARAC_FAMILY_1"/>
    <property type="match status" value="1"/>
</dbReference>
<accession>A0ABW6ZD74</accession>
<dbReference type="InterPro" id="IPR052158">
    <property type="entry name" value="INH-QAR"/>
</dbReference>
<protein>
    <submittedName>
        <fullName evidence="6">GlxA family transcriptional regulator</fullName>
    </submittedName>
</protein>
<keyword evidence="2" id="KW-0238">DNA-binding</keyword>
<gene>
    <name evidence="6" type="ORF">V5F30_01880</name>
</gene>
<evidence type="ECO:0000256" key="4">
    <source>
        <dbReference type="SAM" id="MobiDB-lite"/>
    </source>
</evidence>
<comment type="caution">
    <text evidence="6">The sequence shown here is derived from an EMBL/GenBank/DDBJ whole genome shotgun (WGS) entry which is preliminary data.</text>
</comment>
<organism evidence="6 7">
    <name type="scientific">Xanthobacter aminoxidans</name>
    <dbReference type="NCBI Taxonomy" id="186280"/>
    <lineage>
        <taxon>Bacteria</taxon>
        <taxon>Pseudomonadati</taxon>
        <taxon>Pseudomonadota</taxon>
        <taxon>Alphaproteobacteria</taxon>
        <taxon>Hyphomicrobiales</taxon>
        <taxon>Xanthobacteraceae</taxon>
        <taxon>Xanthobacter</taxon>
    </lineage>
</organism>
<reference evidence="6 7" key="1">
    <citation type="submission" date="2024-02" db="EMBL/GenBank/DDBJ databases">
        <title>Expansion and revision of Xanthobacter and proposal of Roseixanthobacter gen. nov.</title>
        <authorList>
            <person name="Soltysiak M.P.M."/>
            <person name="Jalihal A."/>
            <person name="Ory A."/>
            <person name="Chrisophersen C."/>
            <person name="Lee A.D."/>
            <person name="Boulton J."/>
            <person name="Springer M."/>
        </authorList>
    </citation>
    <scope>NUCLEOTIDE SEQUENCE [LARGE SCALE GENOMIC DNA]</scope>
    <source>
        <strain evidence="6 7">CB5</strain>
    </source>
</reference>
<dbReference type="Pfam" id="PF01965">
    <property type="entry name" value="DJ-1_PfpI"/>
    <property type="match status" value="1"/>
</dbReference>
<dbReference type="Gene3D" id="3.40.50.880">
    <property type="match status" value="1"/>
</dbReference>
<dbReference type="InterPro" id="IPR018060">
    <property type="entry name" value="HTH_AraC"/>
</dbReference>
<evidence type="ECO:0000256" key="1">
    <source>
        <dbReference type="ARBA" id="ARBA00023015"/>
    </source>
</evidence>
<feature type="region of interest" description="Disordered" evidence="4">
    <location>
        <begin position="335"/>
        <end position="354"/>
    </location>
</feature>
<keyword evidence="1" id="KW-0805">Transcription regulation</keyword>
<evidence type="ECO:0000313" key="6">
    <source>
        <dbReference type="EMBL" id="MFG1250935.1"/>
    </source>
</evidence>
<keyword evidence="7" id="KW-1185">Reference proteome</keyword>
<dbReference type="SUPFAM" id="SSF52317">
    <property type="entry name" value="Class I glutamine amidotransferase-like"/>
    <property type="match status" value="1"/>
</dbReference>
<evidence type="ECO:0000259" key="5">
    <source>
        <dbReference type="PROSITE" id="PS01124"/>
    </source>
</evidence>
<name>A0ABW6ZD74_9HYPH</name>
<proteinExistence type="predicted"/>
<sequence>MNIRDMRPLRPPRASDHPPPPAPPAARLRIGFLLLDKFTLAAFSGLIDVLRLAADHGGRSRKLHASWTVMSLDGQPRRSSCGILVTPNGDLMDPANFDYLAVCGGNDYLNDALPESLLAYLRRAAASGVRLLGICTGTFAIARAGLVGPRRVCVHWNVLDAFKQRFPKVQAGVERLFIDEGDLITCAGSTAAIDLGLYLVARHCGRDKAQQAMRHMMLQHMRPAEMPQPHFYAEIGPHLDVRVQQAAQFIEQRLDNPPPVAAIARYVGVSPRQLERLFAVSLGQSPAAFQRGLRLDYARWLILNSKRSLTDIAMGAGFADSAHLSRDFKTAFGETPRSLRRNASAGRADAGNPG</sequence>
<dbReference type="CDD" id="cd03136">
    <property type="entry name" value="GATase1_AraC_ArgR_like"/>
    <property type="match status" value="1"/>
</dbReference>
<dbReference type="InterPro" id="IPR029062">
    <property type="entry name" value="Class_I_gatase-like"/>
</dbReference>
<dbReference type="InterPro" id="IPR002818">
    <property type="entry name" value="DJ-1/PfpI"/>
</dbReference>
<dbReference type="SMART" id="SM00342">
    <property type="entry name" value="HTH_ARAC"/>
    <property type="match status" value="1"/>
</dbReference>
<feature type="compositionally biased region" description="Basic and acidic residues" evidence="4">
    <location>
        <begin position="1"/>
        <end position="16"/>
    </location>
</feature>